<dbReference type="WBParaSite" id="NBR_0001540601-mRNA-1">
    <property type="protein sequence ID" value="NBR_0001540601-mRNA-1"/>
    <property type="gene ID" value="NBR_0001540601"/>
</dbReference>
<dbReference type="OMA" id="HNIVVNI"/>
<accession>A0A0N4YF85</accession>
<dbReference type="AlphaFoldDB" id="A0A0N4YF85"/>
<evidence type="ECO:0000256" key="1">
    <source>
        <dbReference type="SAM" id="Phobius"/>
    </source>
</evidence>
<feature type="transmembrane region" description="Helical" evidence="1">
    <location>
        <begin position="111"/>
        <end position="135"/>
    </location>
</feature>
<name>A0A0N4YF85_NIPBR</name>
<feature type="transmembrane region" description="Helical" evidence="1">
    <location>
        <begin position="27"/>
        <end position="47"/>
    </location>
</feature>
<protein>
    <submittedName>
        <fullName evidence="2">Putative sodium-coupled neutral amino acid transporter 9 (inferred by orthology to a human protein)</fullName>
    </submittedName>
</protein>
<sequence length="205" mass="23729">LTVPILLAIVLFPLLNFKSPTFFTKFNVLGTMSVMYILVFNAARFIFCGTRMNFTDANSQNYVQSFSWNFPALVGVVTMSYFIHNCVLTLFRLQRRPENNNLLNNFRADYVLSAVAWVVIFFQLVTILPLIMYFIRSQLFCAIFDDPWPGFFGSFSGMMYIFTLPNLVQMRNVYLENRLSPCKFVLHTLIIVFGVVNLISQFIVN</sequence>
<keyword evidence="1" id="KW-0812">Transmembrane</keyword>
<proteinExistence type="predicted"/>
<organism evidence="2">
    <name type="scientific">Nippostrongylus brasiliensis</name>
    <name type="common">Rat hookworm</name>
    <dbReference type="NCBI Taxonomy" id="27835"/>
    <lineage>
        <taxon>Eukaryota</taxon>
        <taxon>Metazoa</taxon>
        <taxon>Ecdysozoa</taxon>
        <taxon>Nematoda</taxon>
        <taxon>Chromadorea</taxon>
        <taxon>Rhabditida</taxon>
        <taxon>Rhabditina</taxon>
        <taxon>Rhabditomorpha</taxon>
        <taxon>Strongyloidea</taxon>
        <taxon>Heligmosomidae</taxon>
        <taxon>Nippostrongylus</taxon>
    </lineage>
</organism>
<feature type="transmembrane region" description="Helical" evidence="1">
    <location>
        <begin position="68"/>
        <end position="91"/>
    </location>
</feature>
<feature type="transmembrane region" description="Helical" evidence="1">
    <location>
        <begin position="147"/>
        <end position="164"/>
    </location>
</feature>
<keyword evidence="1" id="KW-0472">Membrane</keyword>
<keyword evidence="1" id="KW-1133">Transmembrane helix</keyword>
<evidence type="ECO:0000313" key="2">
    <source>
        <dbReference type="WBParaSite" id="NBR_0001540601-mRNA-1"/>
    </source>
</evidence>
<reference evidence="2" key="1">
    <citation type="submission" date="2017-02" db="UniProtKB">
        <authorList>
            <consortium name="WormBaseParasite"/>
        </authorList>
    </citation>
    <scope>IDENTIFICATION</scope>
</reference>
<feature type="transmembrane region" description="Helical" evidence="1">
    <location>
        <begin position="184"/>
        <end position="204"/>
    </location>
</feature>